<dbReference type="AlphaFoldDB" id="A0A3S5AYB4"/>
<reference evidence="2" key="1">
    <citation type="submission" date="2018-11" db="EMBL/GenBank/DDBJ databases">
        <authorList>
            <consortium name="Pathogen Informatics"/>
        </authorList>
    </citation>
    <scope>NUCLEOTIDE SEQUENCE</scope>
</reference>
<comment type="caution">
    <text evidence="2">The sequence shown here is derived from an EMBL/GenBank/DDBJ whole genome shotgun (WGS) entry which is preliminary data.</text>
</comment>
<sequence>MILRLTLVSNPDGDVFWCDTVGQYMDALADIGAWQTSWSTLLRRSEPLEPASASSCSGADLTSFTYALLVTLMHSGAITFWLIRIPFVNR</sequence>
<organism evidence="2 3">
    <name type="scientific">Protopolystoma xenopodis</name>
    <dbReference type="NCBI Taxonomy" id="117903"/>
    <lineage>
        <taxon>Eukaryota</taxon>
        <taxon>Metazoa</taxon>
        <taxon>Spiralia</taxon>
        <taxon>Lophotrochozoa</taxon>
        <taxon>Platyhelminthes</taxon>
        <taxon>Monogenea</taxon>
        <taxon>Polyopisthocotylea</taxon>
        <taxon>Polystomatidea</taxon>
        <taxon>Polystomatidae</taxon>
        <taxon>Protopolystoma</taxon>
    </lineage>
</organism>
<evidence type="ECO:0000313" key="3">
    <source>
        <dbReference type="Proteomes" id="UP000784294"/>
    </source>
</evidence>
<keyword evidence="1" id="KW-1133">Transmembrane helix</keyword>
<gene>
    <name evidence="2" type="ORF">PXEA_LOCUS25067</name>
</gene>
<dbReference type="Proteomes" id="UP000784294">
    <property type="component" value="Unassembled WGS sequence"/>
</dbReference>
<proteinExistence type="predicted"/>
<protein>
    <submittedName>
        <fullName evidence="2">Uncharacterized protein</fullName>
    </submittedName>
</protein>
<accession>A0A3S5AYB4</accession>
<keyword evidence="1" id="KW-0812">Transmembrane</keyword>
<keyword evidence="3" id="KW-1185">Reference proteome</keyword>
<keyword evidence="1" id="KW-0472">Membrane</keyword>
<feature type="transmembrane region" description="Helical" evidence="1">
    <location>
        <begin position="64"/>
        <end position="83"/>
    </location>
</feature>
<evidence type="ECO:0000313" key="2">
    <source>
        <dbReference type="EMBL" id="VEL31627.1"/>
    </source>
</evidence>
<evidence type="ECO:0000256" key="1">
    <source>
        <dbReference type="SAM" id="Phobius"/>
    </source>
</evidence>
<name>A0A3S5AYB4_9PLAT</name>
<dbReference type="EMBL" id="CAAALY010124697">
    <property type="protein sequence ID" value="VEL31627.1"/>
    <property type="molecule type" value="Genomic_DNA"/>
</dbReference>